<comment type="similarity">
    <text evidence="1">Belongs to the UPF0213 family.</text>
</comment>
<comment type="caution">
    <text evidence="3">The sequence shown here is derived from an EMBL/GenBank/DDBJ whole genome shotgun (WGS) entry which is preliminary data.</text>
</comment>
<evidence type="ECO:0000313" key="3">
    <source>
        <dbReference type="EMBL" id="OGD70584.1"/>
    </source>
</evidence>
<dbReference type="InterPro" id="IPR050190">
    <property type="entry name" value="UPF0213_domain"/>
</dbReference>
<dbReference type="Pfam" id="PF01541">
    <property type="entry name" value="GIY-YIG"/>
    <property type="match status" value="1"/>
</dbReference>
<protein>
    <recommendedName>
        <fullName evidence="2">GIY-YIG domain-containing protein</fullName>
    </recommendedName>
</protein>
<dbReference type="PANTHER" id="PTHR34477:SF1">
    <property type="entry name" value="UPF0213 PROTEIN YHBQ"/>
    <property type="match status" value="1"/>
</dbReference>
<organism evidence="3 4">
    <name type="scientific">Candidatus Collierbacteria bacterium RIFCSPHIGHO2_02_FULL_49_10</name>
    <dbReference type="NCBI Taxonomy" id="1817723"/>
    <lineage>
        <taxon>Bacteria</taxon>
        <taxon>Candidatus Collieribacteriota</taxon>
    </lineage>
</organism>
<dbReference type="Proteomes" id="UP000177390">
    <property type="component" value="Unassembled WGS sequence"/>
</dbReference>
<dbReference type="PANTHER" id="PTHR34477">
    <property type="entry name" value="UPF0213 PROTEIN YHBQ"/>
    <property type="match status" value="1"/>
</dbReference>
<reference evidence="3 4" key="1">
    <citation type="journal article" date="2016" name="Nat. Commun.">
        <title>Thousands of microbial genomes shed light on interconnected biogeochemical processes in an aquifer system.</title>
        <authorList>
            <person name="Anantharaman K."/>
            <person name="Brown C.T."/>
            <person name="Hug L.A."/>
            <person name="Sharon I."/>
            <person name="Castelle C.J."/>
            <person name="Probst A.J."/>
            <person name="Thomas B.C."/>
            <person name="Singh A."/>
            <person name="Wilkins M.J."/>
            <person name="Karaoz U."/>
            <person name="Brodie E.L."/>
            <person name="Williams K.H."/>
            <person name="Hubbard S.S."/>
            <person name="Banfield J.F."/>
        </authorList>
    </citation>
    <scope>NUCLEOTIDE SEQUENCE [LARGE SCALE GENOMIC DNA]</scope>
</reference>
<dbReference type="InterPro" id="IPR000305">
    <property type="entry name" value="GIY-YIG_endonuc"/>
</dbReference>
<gene>
    <name evidence="3" type="ORF">A3D09_04160</name>
</gene>
<evidence type="ECO:0000256" key="1">
    <source>
        <dbReference type="ARBA" id="ARBA00007435"/>
    </source>
</evidence>
<dbReference type="Gene3D" id="3.40.1440.10">
    <property type="entry name" value="GIY-YIG endonuclease"/>
    <property type="match status" value="1"/>
</dbReference>
<proteinExistence type="inferred from homology"/>
<dbReference type="InterPro" id="IPR035901">
    <property type="entry name" value="GIY-YIG_endonuc_sf"/>
</dbReference>
<evidence type="ECO:0000259" key="2">
    <source>
        <dbReference type="PROSITE" id="PS50164"/>
    </source>
</evidence>
<dbReference type="PROSITE" id="PS50164">
    <property type="entry name" value="GIY_YIG"/>
    <property type="match status" value="1"/>
</dbReference>
<name>A0A1F5ETU8_9BACT</name>
<dbReference type="AlphaFoldDB" id="A0A1F5ETU8"/>
<feature type="domain" description="GIY-YIG" evidence="2">
    <location>
        <begin position="1"/>
        <end position="77"/>
    </location>
</feature>
<dbReference type="EMBL" id="MFAH01000051">
    <property type="protein sequence ID" value="OGD70584.1"/>
    <property type="molecule type" value="Genomic_DNA"/>
</dbReference>
<evidence type="ECO:0000313" key="4">
    <source>
        <dbReference type="Proteomes" id="UP000177390"/>
    </source>
</evidence>
<sequence>MAYLCILRSAENGAYYVGSCKDLKKRLHAHNAGFVKSTKRYIPWQLVYNEEFQSLRGARQRELQIKLWKSRKAIGGLLRHFKI</sequence>
<accession>A0A1F5ETU8</accession>
<dbReference type="CDD" id="cd10449">
    <property type="entry name" value="GIY-YIG_SLX1_like"/>
    <property type="match status" value="1"/>
</dbReference>
<dbReference type="SUPFAM" id="SSF82771">
    <property type="entry name" value="GIY-YIG endonuclease"/>
    <property type="match status" value="1"/>
</dbReference>